<dbReference type="GO" id="GO:0004715">
    <property type="term" value="F:non-membrane spanning protein tyrosine kinase activity"/>
    <property type="evidence" value="ECO:0007669"/>
    <property type="project" value="UniProtKB-EC"/>
</dbReference>
<dbReference type="CTD" id="20329057"/>
<dbReference type="EMBL" id="KL596907">
    <property type="protein sequence ID" value="KER22298.1"/>
    <property type="molecule type" value="Genomic_DNA"/>
</dbReference>
<evidence type="ECO:0000256" key="7">
    <source>
        <dbReference type="ARBA" id="ARBA00022741"/>
    </source>
</evidence>
<dbReference type="InterPro" id="IPR036028">
    <property type="entry name" value="SH3-like_dom_sf"/>
</dbReference>
<name>A0A074Z5E4_OPIVI</name>
<keyword evidence="6" id="KW-0808">Transferase</keyword>
<gene>
    <name evidence="17" type="ORF">T265_14891</name>
</gene>
<dbReference type="InterPro" id="IPR000719">
    <property type="entry name" value="Prot_kinase_dom"/>
</dbReference>
<protein>
    <recommendedName>
        <fullName evidence="3">non-specific protein-tyrosine kinase</fullName>
        <ecNumber evidence="3">2.7.10.2</ecNumber>
    </recommendedName>
</protein>
<dbReference type="InterPro" id="IPR001452">
    <property type="entry name" value="SH3_domain"/>
</dbReference>
<dbReference type="GeneID" id="20329057"/>
<keyword evidence="8" id="KW-0418">Kinase</keyword>
<dbReference type="InterPro" id="IPR017441">
    <property type="entry name" value="Protein_kinase_ATP_BS"/>
</dbReference>
<evidence type="ECO:0000259" key="15">
    <source>
        <dbReference type="PROSITE" id="PS50002"/>
    </source>
</evidence>
<evidence type="ECO:0000256" key="4">
    <source>
        <dbReference type="ARBA" id="ARBA00022443"/>
    </source>
</evidence>
<evidence type="ECO:0000259" key="16">
    <source>
        <dbReference type="PROSITE" id="PS50011"/>
    </source>
</evidence>
<dbReference type="InterPro" id="IPR001245">
    <property type="entry name" value="Ser-Thr/Tyr_kinase_cat_dom"/>
</dbReference>
<evidence type="ECO:0000256" key="6">
    <source>
        <dbReference type="ARBA" id="ARBA00022679"/>
    </source>
</evidence>
<dbReference type="Gene3D" id="3.30.200.20">
    <property type="entry name" value="Phosphorylase Kinase, domain 1"/>
    <property type="match status" value="1"/>
</dbReference>
<dbReference type="EC" id="2.7.10.2" evidence="3"/>
<keyword evidence="5" id="KW-0963">Cytoplasm</keyword>
<dbReference type="GO" id="GO:0012505">
    <property type="term" value="C:endomembrane system"/>
    <property type="evidence" value="ECO:0007669"/>
    <property type="project" value="UniProtKB-SubCell"/>
</dbReference>
<dbReference type="PROSITE" id="PS50002">
    <property type="entry name" value="SH3"/>
    <property type="match status" value="1"/>
</dbReference>
<feature type="non-terminal residue" evidence="17">
    <location>
        <position position="814"/>
    </location>
</feature>
<dbReference type="Gene3D" id="4.10.680.10">
    <property type="entry name" value="Cdc42-like binding domain"/>
    <property type="match status" value="1"/>
</dbReference>
<dbReference type="GO" id="GO:0050793">
    <property type="term" value="P:regulation of developmental process"/>
    <property type="evidence" value="ECO:0007669"/>
    <property type="project" value="UniProtKB-ARBA"/>
</dbReference>
<evidence type="ECO:0000256" key="3">
    <source>
        <dbReference type="ARBA" id="ARBA00011903"/>
    </source>
</evidence>
<dbReference type="InterPro" id="IPR020635">
    <property type="entry name" value="Tyr_kinase_cat_dom"/>
</dbReference>
<dbReference type="Pfam" id="PF07653">
    <property type="entry name" value="SH3_2"/>
    <property type="match status" value="1"/>
</dbReference>
<dbReference type="Proteomes" id="UP000054324">
    <property type="component" value="Unassembled WGS sequence"/>
</dbReference>
<feature type="compositionally biased region" description="Low complexity" evidence="14">
    <location>
        <begin position="204"/>
        <end position="220"/>
    </location>
</feature>
<dbReference type="GO" id="GO:0005737">
    <property type="term" value="C:cytoplasm"/>
    <property type="evidence" value="ECO:0007669"/>
    <property type="project" value="UniProtKB-SubCell"/>
</dbReference>
<dbReference type="RefSeq" id="XP_009173968.1">
    <property type="nucleotide sequence ID" value="XM_009175704.1"/>
</dbReference>
<keyword evidence="9 13" id="KW-0067">ATP-binding</keyword>
<dbReference type="Pfam" id="PF07714">
    <property type="entry name" value="PK_Tyr_Ser-Thr"/>
    <property type="match status" value="1"/>
</dbReference>
<evidence type="ECO:0000256" key="14">
    <source>
        <dbReference type="SAM" id="MobiDB-lite"/>
    </source>
</evidence>
<dbReference type="PROSITE" id="PS00107">
    <property type="entry name" value="PROTEIN_KINASE_ATP"/>
    <property type="match status" value="1"/>
</dbReference>
<keyword evidence="18" id="KW-1185">Reference proteome</keyword>
<sequence>MIPPKTYYPWYSLPTPDPMEPYSRTDPLVVFLKGICLQHRYGVLQRKLRITDPTQFSRYRARDLLQVGMTELEVNRLVSHLLDLDMPIGNLLTDSTTNAGKTFSSGALWHSNWDLRRPVENPYSVSSHLSNGPKLLRKLFGKKPIPPSSAPVSPSHHHYEPLRTPSPPTHGHHRRWAHGTPSSRRSSPPFGLRTTPTPSPTPTPRRASATTATKVTATSTSPPPLTCLIPEQDIQLHSRLGVGSFGIVRRADWTTPSGEVIPVAVKLLRPEAIIGDHFKAFLDELRAMQSLSHPNLIRLHGVVLSNPIMMVTELAPLGSLLLHLRAQSVCASSKTYSSSSSELSHFPQVHPALQVDALWDMGVQIAQGMSYLCSRGLVHRDLAARNILLAAVRAGEYPQIKIGDFGLVRTVTTSVASSVHQTDLSFSDAVYAGHIEQRIPFAWSAPESIRKRIFSQASDVWSWGVTCWEMWTSGAAPWPGMDAQRLLEALDAGRRLAWPRTCCPRRLYQIMLACWRTEPHRRPTFAYLIERLNKIRPFEVVATQTFDEADRLGLEFGDVVVVVEGQPHNFWWRGQNRRTGEVGSFPRSIVRRDGKLSRIKTPDYVSKATSKYEVVLDAMVVSLSFCRQYVRILVSVSLVAEDISRPITNTFVHAAHLDPNGQRWGVQDKRNLQHGRISPASLDDSLSTDHNVPIADPTQTSLGLFDDLDRLRDRHDPGWSEETWYPIQDSTSTHSFVDTPTTYHHHHHANEDAYSCFTGDAPLSGKPSLEQYDDDEDERAILDRAPNSLTGNTEHALRDVNIGKREVLCDWTYE</sequence>
<dbReference type="GO" id="GO:0048468">
    <property type="term" value="P:cell development"/>
    <property type="evidence" value="ECO:0007669"/>
    <property type="project" value="UniProtKB-ARBA"/>
</dbReference>
<dbReference type="InterPro" id="IPR037085">
    <property type="entry name" value="Cdc42-bd-like_dom_sf"/>
</dbReference>
<reference evidence="17 18" key="1">
    <citation type="submission" date="2013-11" db="EMBL/GenBank/DDBJ databases">
        <title>Opisthorchis viverrini - life in the bile duct.</title>
        <authorList>
            <person name="Young N.D."/>
            <person name="Nagarajan N."/>
            <person name="Lin S.J."/>
            <person name="Korhonen P.K."/>
            <person name="Jex A.R."/>
            <person name="Hall R.S."/>
            <person name="Safavi-Hemami H."/>
            <person name="Kaewkong W."/>
            <person name="Bertrand D."/>
            <person name="Gao S."/>
            <person name="Seet Q."/>
            <person name="Wongkham S."/>
            <person name="Teh B.T."/>
            <person name="Wongkham C."/>
            <person name="Intapan P.M."/>
            <person name="Maleewong W."/>
            <person name="Yang X."/>
            <person name="Hu M."/>
            <person name="Wang Z."/>
            <person name="Hofmann A."/>
            <person name="Sternberg P.W."/>
            <person name="Tan P."/>
            <person name="Wang J."/>
            <person name="Gasser R.B."/>
        </authorList>
    </citation>
    <scope>NUCLEOTIDE SEQUENCE [LARGE SCALE GENOMIC DNA]</scope>
</reference>
<dbReference type="InterPro" id="IPR011009">
    <property type="entry name" value="Kinase-like_dom_sf"/>
</dbReference>
<keyword evidence="11" id="KW-0829">Tyrosine-protein kinase</keyword>
<dbReference type="SUPFAM" id="SSF50044">
    <property type="entry name" value="SH3-domain"/>
    <property type="match status" value="1"/>
</dbReference>
<dbReference type="InterPro" id="IPR050198">
    <property type="entry name" value="Non-receptor_tyrosine_kinases"/>
</dbReference>
<evidence type="ECO:0000256" key="1">
    <source>
        <dbReference type="ARBA" id="ARBA00004308"/>
    </source>
</evidence>
<dbReference type="OrthoDB" id="635774at2759"/>
<organism evidence="17 18">
    <name type="scientific">Opisthorchis viverrini</name>
    <name type="common">Southeast Asian liver fluke</name>
    <dbReference type="NCBI Taxonomy" id="6198"/>
    <lineage>
        <taxon>Eukaryota</taxon>
        <taxon>Metazoa</taxon>
        <taxon>Spiralia</taxon>
        <taxon>Lophotrochozoa</taxon>
        <taxon>Platyhelminthes</taxon>
        <taxon>Trematoda</taxon>
        <taxon>Digenea</taxon>
        <taxon>Opisthorchiida</taxon>
        <taxon>Opisthorchiata</taxon>
        <taxon>Opisthorchiidae</taxon>
        <taxon>Opisthorchis</taxon>
    </lineage>
</organism>
<feature type="domain" description="SH3" evidence="15">
    <location>
        <begin position="535"/>
        <end position="595"/>
    </location>
</feature>
<dbReference type="KEGG" id="ovi:T265_14891"/>
<dbReference type="PROSITE" id="PS00109">
    <property type="entry name" value="PROTEIN_KINASE_TYR"/>
    <property type="match status" value="1"/>
</dbReference>
<feature type="binding site" evidence="13">
    <location>
        <position position="266"/>
    </location>
    <ligand>
        <name>ATP</name>
        <dbReference type="ChEBI" id="CHEBI:30616"/>
    </ligand>
</feature>
<dbReference type="SUPFAM" id="SSF56112">
    <property type="entry name" value="Protein kinase-like (PK-like)"/>
    <property type="match status" value="1"/>
</dbReference>
<evidence type="ECO:0000256" key="10">
    <source>
        <dbReference type="ARBA" id="ARBA00023136"/>
    </source>
</evidence>
<dbReference type="AlphaFoldDB" id="A0A074Z5E4"/>
<feature type="domain" description="Protein kinase" evidence="16">
    <location>
        <begin position="234"/>
        <end position="539"/>
    </location>
</feature>
<dbReference type="InterPro" id="IPR015116">
    <property type="entry name" value="Cdc42-bd-like"/>
</dbReference>
<comment type="subcellular location">
    <subcellularLocation>
        <location evidence="2">Cytoplasm</location>
    </subcellularLocation>
    <subcellularLocation>
        <location evidence="1">Endomembrane system</location>
    </subcellularLocation>
</comment>
<evidence type="ECO:0000256" key="2">
    <source>
        <dbReference type="ARBA" id="ARBA00004496"/>
    </source>
</evidence>
<evidence type="ECO:0000313" key="17">
    <source>
        <dbReference type="EMBL" id="KER22298.1"/>
    </source>
</evidence>
<evidence type="ECO:0000256" key="9">
    <source>
        <dbReference type="ARBA" id="ARBA00022840"/>
    </source>
</evidence>
<dbReference type="Gene3D" id="2.30.30.40">
    <property type="entry name" value="SH3 Domains"/>
    <property type="match status" value="1"/>
</dbReference>
<dbReference type="PROSITE" id="PS50011">
    <property type="entry name" value="PROTEIN_KINASE_DOM"/>
    <property type="match status" value="1"/>
</dbReference>
<dbReference type="PRINTS" id="PR00109">
    <property type="entry name" value="TYRKINASE"/>
</dbReference>
<evidence type="ECO:0000256" key="11">
    <source>
        <dbReference type="ARBA" id="ARBA00023137"/>
    </source>
</evidence>
<accession>A0A074Z5E4</accession>
<evidence type="ECO:0000256" key="12">
    <source>
        <dbReference type="PROSITE-ProRule" id="PRU00192"/>
    </source>
</evidence>
<evidence type="ECO:0000256" key="5">
    <source>
        <dbReference type="ARBA" id="ARBA00022490"/>
    </source>
</evidence>
<keyword evidence="10" id="KW-0472">Membrane</keyword>
<dbReference type="GO" id="GO:0030182">
    <property type="term" value="P:neuron differentiation"/>
    <property type="evidence" value="ECO:0007669"/>
    <property type="project" value="UniProtKB-ARBA"/>
</dbReference>
<dbReference type="STRING" id="6198.A0A074Z5E4"/>
<keyword evidence="4 12" id="KW-0728">SH3 domain</keyword>
<evidence type="ECO:0000313" key="18">
    <source>
        <dbReference type="Proteomes" id="UP000054324"/>
    </source>
</evidence>
<dbReference type="FunFam" id="1.10.510.10:FF:001512">
    <property type="entry name" value="Receptor tyrosine-protein kinase erbB-2"/>
    <property type="match status" value="1"/>
</dbReference>
<keyword evidence="7 13" id="KW-0547">Nucleotide-binding</keyword>
<feature type="region of interest" description="Disordered" evidence="14">
    <location>
        <begin position="138"/>
        <end position="225"/>
    </location>
</feature>
<proteinExistence type="predicted"/>
<dbReference type="Gene3D" id="1.10.510.10">
    <property type="entry name" value="Transferase(Phosphotransferase) domain 1"/>
    <property type="match status" value="1"/>
</dbReference>
<dbReference type="InterPro" id="IPR008266">
    <property type="entry name" value="Tyr_kinase_AS"/>
</dbReference>
<dbReference type="PANTHER" id="PTHR24418">
    <property type="entry name" value="TYROSINE-PROTEIN KINASE"/>
    <property type="match status" value="1"/>
</dbReference>
<evidence type="ECO:0000256" key="13">
    <source>
        <dbReference type="PROSITE-ProRule" id="PRU10141"/>
    </source>
</evidence>
<dbReference type="SMART" id="SM00219">
    <property type="entry name" value="TyrKc"/>
    <property type="match status" value="1"/>
</dbReference>
<dbReference type="Pfam" id="PF09027">
    <property type="entry name" value="GTPase_binding"/>
    <property type="match status" value="1"/>
</dbReference>
<dbReference type="GO" id="GO:0005524">
    <property type="term" value="F:ATP binding"/>
    <property type="evidence" value="ECO:0007669"/>
    <property type="project" value="UniProtKB-UniRule"/>
</dbReference>
<dbReference type="SMART" id="SM00326">
    <property type="entry name" value="SH3"/>
    <property type="match status" value="1"/>
</dbReference>
<evidence type="ECO:0000256" key="8">
    <source>
        <dbReference type="ARBA" id="ARBA00022777"/>
    </source>
</evidence>